<comment type="catalytic activity">
    <reaction evidence="9">
        <text>L-glutamine + H2O = L-glutamate + NH4(+)</text>
        <dbReference type="Rhea" id="RHEA:15889"/>
        <dbReference type="ChEBI" id="CHEBI:15377"/>
        <dbReference type="ChEBI" id="CHEBI:28938"/>
        <dbReference type="ChEBI" id="CHEBI:29985"/>
        <dbReference type="ChEBI" id="CHEBI:58359"/>
        <dbReference type="EC" id="3.5.1.2"/>
    </reaction>
</comment>
<protein>
    <submittedName>
        <fullName evidence="12">Imidazole glycerol phosphate synthase subunit HisH</fullName>
    </submittedName>
</protein>
<evidence type="ECO:0000256" key="8">
    <source>
        <dbReference type="ARBA" id="ARBA00047838"/>
    </source>
</evidence>
<dbReference type="Pfam" id="PF00117">
    <property type="entry name" value="GATase"/>
    <property type="match status" value="1"/>
</dbReference>
<dbReference type="NCBIfam" id="TIGR01855">
    <property type="entry name" value="IMP_synth_hisH"/>
    <property type="match status" value="1"/>
</dbReference>
<evidence type="ECO:0000256" key="5">
    <source>
        <dbReference type="ARBA" id="ARBA00022962"/>
    </source>
</evidence>
<evidence type="ECO:0000256" key="4">
    <source>
        <dbReference type="ARBA" id="ARBA00022801"/>
    </source>
</evidence>
<dbReference type="PANTHER" id="PTHR42701:SF1">
    <property type="entry name" value="IMIDAZOLE GLYCEROL PHOSPHATE SYNTHASE SUBUNIT HISH"/>
    <property type="match status" value="1"/>
</dbReference>
<evidence type="ECO:0000256" key="1">
    <source>
        <dbReference type="ARBA" id="ARBA00005091"/>
    </source>
</evidence>
<comment type="pathway">
    <text evidence="1">Amino-acid biosynthesis; L-histidine biosynthesis; L-histidine from 5-phospho-alpha-D-ribose 1-diphosphate: step 5/9.</text>
</comment>
<sequence length="201" mass="21775">MHVAIIPLGRGNLGSLTAHFMRLGHRVEIIQDASRERLAADWVILPGVGSMRGAVRHLDQQGILSTLKQARQASVPVLGICLGMQLFYHHSEEGGEGLGWLSGRVPRLSAPILPHIGWNDLEMVSNAPRWLAAFQGASVYFVHEFFVEPADTDQILSSTQYYQTFPSVVQAPGLFGVQFHPELSGDVGAALTEAILNQGGG</sequence>
<keyword evidence="7" id="KW-0456">Lyase</keyword>
<feature type="active site" description="Nucleophile" evidence="10">
    <location>
        <position position="81"/>
    </location>
</feature>
<evidence type="ECO:0000256" key="3">
    <source>
        <dbReference type="ARBA" id="ARBA00022605"/>
    </source>
</evidence>
<dbReference type="SUPFAM" id="SSF52317">
    <property type="entry name" value="Class I glutamine amidotransferase-like"/>
    <property type="match status" value="1"/>
</dbReference>
<keyword evidence="6" id="KW-0368">Histidine biosynthesis</keyword>
<dbReference type="PIRSF" id="PIRSF000495">
    <property type="entry name" value="Amidotransf_hisH"/>
    <property type="match status" value="1"/>
</dbReference>
<evidence type="ECO:0000256" key="10">
    <source>
        <dbReference type="PIRSR" id="PIRSR000495-1"/>
    </source>
</evidence>
<dbReference type="EMBL" id="JABBVZ010000143">
    <property type="protein sequence ID" value="NMP24739.1"/>
    <property type="molecule type" value="Genomic_DNA"/>
</dbReference>
<dbReference type="GO" id="GO:0004359">
    <property type="term" value="F:glutaminase activity"/>
    <property type="evidence" value="ECO:0007669"/>
    <property type="project" value="UniProtKB-EC"/>
</dbReference>
<dbReference type="PANTHER" id="PTHR42701">
    <property type="entry name" value="IMIDAZOLE GLYCEROL PHOSPHATE SYNTHASE SUBUNIT HISH"/>
    <property type="match status" value="1"/>
</dbReference>
<keyword evidence="13" id="KW-1185">Reference proteome</keyword>
<feature type="domain" description="Glutamine amidotransferase" evidence="11">
    <location>
        <begin position="12"/>
        <end position="185"/>
    </location>
</feature>
<comment type="caution">
    <text evidence="12">The sequence shown here is derived from an EMBL/GenBank/DDBJ whole genome shotgun (WGS) entry which is preliminary data.</text>
</comment>
<evidence type="ECO:0000259" key="11">
    <source>
        <dbReference type="Pfam" id="PF00117"/>
    </source>
</evidence>
<gene>
    <name evidence="12" type="primary">hisH</name>
    <name evidence="12" type="ORF">HIJ39_20740</name>
</gene>
<dbReference type="UniPathway" id="UPA00031">
    <property type="reaction ID" value="UER00010"/>
</dbReference>
<dbReference type="RefSeq" id="WP_169102945.1">
    <property type="nucleotide sequence ID" value="NZ_JABBVZ010000143.1"/>
</dbReference>
<dbReference type="InterPro" id="IPR029062">
    <property type="entry name" value="Class_I_gatase-like"/>
</dbReference>
<evidence type="ECO:0000256" key="7">
    <source>
        <dbReference type="ARBA" id="ARBA00023239"/>
    </source>
</evidence>
<evidence type="ECO:0000313" key="12">
    <source>
        <dbReference type="EMBL" id="NMP24739.1"/>
    </source>
</evidence>
<dbReference type="PROSITE" id="PS51273">
    <property type="entry name" value="GATASE_TYPE_1"/>
    <property type="match status" value="1"/>
</dbReference>
<keyword evidence="5" id="KW-0315">Glutamine amidotransferase</keyword>
<evidence type="ECO:0000256" key="6">
    <source>
        <dbReference type="ARBA" id="ARBA00023102"/>
    </source>
</evidence>
<dbReference type="GO" id="GO:0000107">
    <property type="term" value="F:imidazoleglycerol-phosphate synthase activity"/>
    <property type="evidence" value="ECO:0007669"/>
    <property type="project" value="TreeGrafter"/>
</dbReference>
<comment type="catalytic activity">
    <reaction evidence="8">
        <text>5-[(5-phospho-1-deoxy-D-ribulos-1-ylimino)methylamino]-1-(5-phospho-beta-D-ribosyl)imidazole-4-carboxamide + L-glutamine = D-erythro-1-(imidazol-4-yl)glycerol 3-phosphate + 5-amino-1-(5-phospho-beta-D-ribosyl)imidazole-4-carboxamide + L-glutamate + H(+)</text>
        <dbReference type="Rhea" id="RHEA:24793"/>
        <dbReference type="ChEBI" id="CHEBI:15378"/>
        <dbReference type="ChEBI" id="CHEBI:29985"/>
        <dbReference type="ChEBI" id="CHEBI:58278"/>
        <dbReference type="ChEBI" id="CHEBI:58359"/>
        <dbReference type="ChEBI" id="CHEBI:58475"/>
        <dbReference type="ChEBI" id="CHEBI:58525"/>
        <dbReference type="EC" id="4.3.2.10"/>
    </reaction>
</comment>
<dbReference type="GO" id="GO:0000105">
    <property type="term" value="P:L-histidine biosynthetic process"/>
    <property type="evidence" value="ECO:0007669"/>
    <property type="project" value="UniProtKB-UniPathway"/>
</dbReference>
<evidence type="ECO:0000256" key="2">
    <source>
        <dbReference type="ARBA" id="ARBA00011152"/>
    </source>
</evidence>
<evidence type="ECO:0000256" key="9">
    <source>
        <dbReference type="ARBA" id="ARBA00049534"/>
    </source>
</evidence>
<evidence type="ECO:0000313" key="13">
    <source>
        <dbReference type="Proteomes" id="UP000533476"/>
    </source>
</evidence>
<proteinExistence type="predicted"/>
<accession>A0A7Y0Q5W7</accession>
<dbReference type="InterPro" id="IPR010139">
    <property type="entry name" value="Imidazole-glycPsynth_HisH"/>
</dbReference>
<dbReference type="Proteomes" id="UP000533476">
    <property type="component" value="Unassembled WGS sequence"/>
</dbReference>
<feature type="active site" evidence="10">
    <location>
        <position position="180"/>
    </location>
</feature>
<dbReference type="AlphaFoldDB" id="A0A7Y0Q5W7"/>
<reference evidence="12 13" key="1">
    <citation type="submission" date="2020-04" db="EMBL/GenBank/DDBJ databases">
        <authorList>
            <person name="Zhang R."/>
            <person name="Schippers A."/>
        </authorList>
    </citation>
    <scope>NUCLEOTIDE SEQUENCE [LARGE SCALE GENOMIC DNA]</scope>
    <source>
        <strain evidence="12 13">DSM 109850</strain>
    </source>
</reference>
<feature type="active site" evidence="10">
    <location>
        <position position="182"/>
    </location>
</feature>
<keyword evidence="3" id="KW-0028">Amino-acid biosynthesis</keyword>
<name>A0A7Y0Q5W7_9FIRM</name>
<comment type="subunit">
    <text evidence="2">Heterodimer of HisH and HisF.</text>
</comment>
<dbReference type="GO" id="GO:0016829">
    <property type="term" value="F:lyase activity"/>
    <property type="evidence" value="ECO:0007669"/>
    <property type="project" value="UniProtKB-KW"/>
</dbReference>
<dbReference type="InterPro" id="IPR017926">
    <property type="entry name" value="GATASE"/>
</dbReference>
<dbReference type="Gene3D" id="3.40.50.880">
    <property type="match status" value="1"/>
</dbReference>
<organism evidence="12 13">
    <name type="scientific">Sulfobacillus harzensis</name>
    <dbReference type="NCBI Taxonomy" id="2729629"/>
    <lineage>
        <taxon>Bacteria</taxon>
        <taxon>Bacillati</taxon>
        <taxon>Bacillota</taxon>
        <taxon>Clostridia</taxon>
        <taxon>Eubacteriales</taxon>
        <taxon>Clostridiales Family XVII. Incertae Sedis</taxon>
        <taxon>Sulfobacillus</taxon>
    </lineage>
</organism>
<keyword evidence="4" id="KW-0378">Hydrolase</keyword>